<dbReference type="InterPro" id="IPR008979">
    <property type="entry name" value="Galactose-bd-like_sf"/>
</dbReference>
<dbReference type="SUPFAM" id="SSF49785">
    <property type="entry name" value="Galactose-binding domain-like"/>
    <property type="match status" value="1"/>
</dbReference>
<dbReference type="Proteomes" id="UP000544222">
    <property type="component" value="Unassembled WGS sequence"/>
</dbReference>
<dbReference type="InterPro" id="IPR003305">
    <property type="entry name" value="CenC_carb-bd"/>
</dbReference>
<dbReference type="InterPro" id="IPR017853">
    <property type="entry name" value="GH"/>
</dbReference>
<evidence type="ECO:0000256" key="5">
    <source>
        <dbReference type="ARBA" id="ARBA00023295"/>
    </source>
</evidence>
<dbReference type="RefSeq" id="WP_183414236.1">
    <property type="nucleotide sequence ID" value="NZ_JACHYB010000002.1"/>
</dbReference>
<dbReference type="GO" id="GO:0016139">
    <property type="term" value="P:glycoside catabolic process"/>
    <property type="evidence" value="ECO:0007669"/>
    <property type="project" value="TreeGrafter"/>
</dbReference>
<dbReference type="SMART" id="SM00812">
    <property type="entry name" value="Alpha_L_fucos"/>
    <property type="match status" value="1"/>
</dbReference>
<gene>
    <name evidence="8" type="ORF">FHX64_002689</name>
</gene>
<feature type="domain" description="CBM-cenC" evidence="7">
    <location>
        <begin position="35"/>
        <end position="146"/>
    </location>
</feature>
<dbReference type="PANTHER" id="PTHR10030">
    <property type="entry name" value="ALPHA-L-FUCOSIDASE"/>
    <property type="match status" value="1"/>
</dbReference>
<evidence type="ECO:0000313" key="9">
    <source>
        <dbReference type="Proteomes" id="UP000544222"/>
    </source>
</evidence>
<keyword evidence="3" id="KW-0732">Signal</keyword>
<dbReference type="AlphaFoldDB" id="A0A7W5DT95"/>
<dbReference type="Pfam" id="PF01120">
    <property type="entry name" value="Alpha_L_fucos"/>
    <property type="match status" value="1"/>
</dbReference>
<dbReference type="EC" id="3.2.1.51" evidence="2"/>
<keyword evidence="5 8" id="KW-0326">Glycosidase</keyword>
<dbReference type="InterPro" id="IPR000933">
    <property type="entry name" value="Glyco_hydro_29"/>
</dbReference>
<dbReference type="EMBL" id="JACHYB010000002">
    <property type="protein sequence ID" value="MBB3188491.1"/>
    <property type="molecule type" value="Genomic_DNA"/>
</dbReference>
<organism evidence="8 9">
    <name type="scientific">Microbacter margulisiae</name>
    <dbReference type="NCBI Taxonomy" id="1350067"/>
    <lineage>
        <taxon>Bacteria</taxon>
        <taxon>Pseudomonadati</taxon>
        <taxon>Bacteroidota</taxon>
        <taxon>Bacteroidia</taxon>
        <taxon>Bacteroidales</taxon>
        <taxon>Porphyromonadaceae</taxon>
        <taxon>Microbacter</taxon>
    </lineage>
</organism>
<name>A0A7W5DT95_9PORP</name>
<evidence type="ECO:0000256" key="3">
    <source>
        <dbReference type="ARBA" id="ARBA00022729"/>
    </source>
</evidence>
<keyword evidence="4 8" id="KW-0378">Hydrolase</keyword>
<comment type="caution">
    <text evidence="8">The sequence shown here is derived from an EMBL/GenBank/DDBJ whole genome shotgun (WGS) entry which is preliminary data.</text>
</comment>
<dbReference type="Gene3D" id="3.20.20.80">
    <property type="entry name" value="Glycosidases"/>
    <property type="match status" value="1"/>
</dbReference>
<sequence>MNTPKLESALKKLFIINLFCLFSLTGKSQNSQINLVNSGFENKNLTPWIIIGNGATLSNTTVHSGNQSVEISAGTIVRMPITLKPSSVYELTGWLKTESGSGEVKIDITGVGDHNTGVSSALADWKKVKLKFTTGADQTKANVDIQNPENISNLKAWADDINIKYLGKYVPQSIKGIHPLSPRIPVSDLGIRQQNNSKMAWLLDAKFGMMIHWGLYSGPAQGEWYMENKGILPKEYDKLAYPESGKFYFAADKFNADHWASLAKVAGMKFMVMVTMHHEGYALFKTAFPGAFTSEQTHHRDFVKAYVKACRKYGLKVGLYKTLINWQYPGYYDVTGTDCKPNTFGYTTNIAHKENARLMKNELYCQTKELMTHYGKIDLLFWDGGWIAQQGTDAQGDYFWEPGKYLNPNNPWPVDRKYQVLDKTTGIPLGLMGIVRKYQPDVVANSRSGWIGDYAVEEGSAPVTGPVRSEEVWVKAMSMSPAWGYTPYANDTAHVISYGKLKRMIADCVVRNMILLLNVGPDRHGQIPGLEQDVLRKTGQWLKYVGVAVYGTRGGPWNPKDGEYGFTYKGNTIYIYLLDGFKDKEFIVPPLNKGQKVIRAYSVTDGKPVTFQQKDNQGIVLKDFHREDKEVTILAIELNKPVLP</sequence>
<dbReference type="GO" id="GO:0006004">
    <property type="term" value="P:fucose metabolic process"/>
    <property type="evidence" value="ECO:0007669"/>
    <property type="project" value="TreeGrafter"/>
</dbReference>
<dbReference type="PANTHER" id="PTHR10030:SF37">
    <property type="entry name" value="ALPHA-L-FUCOSIDASE-RELATED"/>
    <property type="match status" value="1"/>
</dbReference>
<dbReference type="Gene3D" id="2.60.120.260">
    <property type="entry name" value="Galactose-binding domain-like"/>
    <property type="match status" value="1"/>
</dbReference>
<reference evidence="8 9" key="1">
    <citation type="submission" date="2020-08" db="EMBL/GenBank/DDBJ databases">
        <title>Genomic Encyclopedia of Type Strains, Phase IV (KMG-IV): sequencing the most valuable type-strain genomes for metagenomic binning, comparative biology and taxonomic classification.</title>
        <authorList>
            <person name="Goeker M."/>
        </authorList>
    </citation>
    <scope>NUCLEOTIDE SEQUENCE [LARGE SCALE GENOMIC DNA]</scope>
    <source>
        <strain evidence="8 9">DSM 27471</strain>
    </source>
</reference>
<dbReference type="GO" id="GO:0005764">
    <property type="term" value="C:lysosome"/>
    <property type="evidence" value="ECO:0007669"/>
    <property type="project" value="TreeGrafter"/>
</dbReference>
<dbReference type="GO" id="GO:0004560">
    <property type="term" value="F:alpha-L-fucosidase activity"/>
    <property type="evidence" value="ECO:0007669"/>
    <property type="project" value="UniProtKB-EC"/>
</dbReference>
<comment type="similarity">
    <text evidence="1">Belongs to the glycosyl hydrolase 29 family.</text>
</comment>
<evidence type="ECO:0000313" key="8">
    <source>
        <dbReference type="EMBL" id="MBB3188491.1"/>
    </source>
</evidence>
<feature type="domain" description="Glycoside hydrolase family 29 N-terminal" evidence="6">
    <location>
        <begin position="195"/>
        <end position="546"/>
    </location>
</feature>
<dbReference type="Pfam" id="PF02018">
    <property type="entry name" value="CBM_4_9"/>
    <property type="match status" value="1"/>
</dbReference>
<evidence type="ECO:0000256" key="2">
    <source>
        <dbReference type="ARBA" id="ARBA00012662"/>
    </source>
</evidence>
<dbReference type="SUPFAM" id="SSF51445">
    <property type="entry name" value="(Trans)glycosidases"/>
    <property type="match status" value="1"/>
</dbReference>
<proteinExistence type="inferred from homology"/>
<dbReference type="InterPro" id="IPR057739">
    <property type="entry name" value="Glyco_hydro_29_N"/>
</dbReference>
<accession>A0A7W5DT95</accession>
<evidence type="ECO:0000256" key="1">
    <source>
        <dbReference type="ARBA" id="ARBA00007951"/>
    </source>
</evidence>
<evidence type="ECO:0000259" key="7">
    <source>
        <dbReference type="Pfam" id="PF02018"/>
    </source>
</evidence>
<evidence type="ECO:0000259" key="6">
    <source>
        <dbReference type="Pfam" id="PF01120"/>
    </source>
</evidence>
<evidence type="ECO:0000256" key="4">
    <source>
        <dbReference type="ARBA" id="ARBA00022801"/>
    </source>
</evidence>
<keyword evidence="9" id="KW-1185">Reference proteome</keyword>
<protein>
    <recommendedName>
        <fullName evidence="2">alpha-L-fucosidase</fullName>
        <ecNumber evidence="2">3.2.1.51</ecNumber>
    </recommendedName>
</protein>